<name>A0A1W1CI95_9ZZZZ</name>
<proteinExistence type="predicted"/>
<evidence type="ECO:0000256" key="3">
    <source>
        <dbReference type="ARBA" id="ARBA00022692"/>
    </source>
</evidence>
<comment type="subcellular location">
    <subcellularLocation>
        <location evidence="1">Cell outer membrane</location>
        <topology evidence="1">Multi-pass membrane protein</topology>
    </subcellularLocation>
</comment>
<dbReference type="GO" id="GO:0015483">
    <property type="term" value="F:long-chain fatty acid transporting porin activity"/>
    <property type="evidence" value="ECO:0007669"/>
    <property type="project" value="TreeGrafter"/>
</dbReference>
<dbReference type="PANTHER" id="PTHR35093">
    <property type="entry name" value="OUTER MEMBRANE PROTEIN NMB0088-RELATED"/>
    <property type="match status" value="1"/>
</dbReference>
<keyword evidence="5" id="KW-0472">Membrane</keyword>
<dbReference type="InterPro" id="IPR005017">
    <property type="entry name" value="OMPP1/FadL/TodX"/>
</dbReference>
<accession>A0A1W1CI95</accession>
<dbReference type="SUPFAM" id="SSF56935">
    <property type="entry name" value="Porins"/>
    <property type="match status" value="1"/>
</dbReference>
<evidence type="ECO:0000256" key="4">
    <source>
        <dbReference type="ARBA" id="ARBA00022729"/>
    </source>
</evidence>
<protein>
    <submittedName>
        <fullName evidence="7">Outer membrane protein assembly factor YaeT</fullName>
    </submittedName>
</protein>
<keyword evidence="3" id="KW-0812">Transmembrane</keyword>
<evidence type="ECO:0000256" key="2">
    <source>
        <dbReference type="ARBA" id="ARBA00022452"/>
    </source>
</evidence>
<evidence type="ECO:0000256" key="6">
    <source>
        <dbReference type="ARBA" id="ARBA00023237"/>
    </source>
</evidence>
<evidence type="ECO:0000313" key="7">
    <source>
        <dbReference type="EMBL" id="SFV65417.1"/>
    </source>
</evidence>
<dbReference type="Pfam" id="PF03349">
    <property type="entry name" value="Toluene_X"/>
    <property type="match status" value="1"/>
</dbReference>
<sequence>MKTIVKGLALSAVAGSMLMAGGYKIPEQSLNSMALGAAYVAHTSGADTAYFNPANMAFMEDKQYIEGGLTLAHLPQTDYVLMAPYSGNTETENIVIPNLHYVSNAIGDFRWGVSLTAPGGLTKKWNTPYQKAFAQEFTLKILELNPSVSYKVMDNLSIGAGVGLVYSTGVVKSDATSIGMPLTVNMDGDTVEFRYNLALSYKPTTDIMLAATYRSNVDLKEEGTATINGHSMDASVTVPLPAALNIAASKTWANTFTLEAVYERTYWSTYKNLEFVGTPLPVTPKNWQDTNTFRIGATMVMDKITMMMGFAIDETPVPVENLGFELPDSDAKIFSMGFRYQQTENLSWGAALLVDSKDSISMPKGVNANPVLNNGGSFNGGGAVLTTLSVAYEF</sequence>
<evidence type="ECO:0000256" key="1">
    <source>
        <dbReference type="ARBA" id="ARBA00004571"/>
    </source>
</evidence>
<keyword evidence="2" id="KW-1134">Transmembrane beta strand</keyword>
<organism evidence="7">
    <name type="scientific">hydrothermal vent metagenome</name>
    <dbReference type="NCBI Taxonomy" id="652676"/>
    <lineage>
        <taxon>unclassified sequences</taxon>
        <taxon>metagenomes</taxon>
        <taxon>ecological metagenomes</taxon>
    </lineage>
</organism>
<evidence type="ECO:0000256" key="5">
    <source>
        <dbReference type="ARBA" id="ARBA00023136"/>
    </source>
</evidence>
<dbReference type="PANTHER" id="PTHR35093:SF8">
    <property type="entry name" value="OUTER MEMBRANE PROTEIN NMB0088-RELATED"/>
    <property type="match status" value="1"/>
</dbReference>
<keyword evidence="6" id="KW-0998">Cell outer membrane</keyword>
<dbReference type="GO" id="GO:0009279">
    <property type="term" value="C:cell outer membrane"/>
    <property type="evidence" value="ECO:0007669"/>
    <property type="project" value="UniProtKB-SubCell"/>
</dbReference>
<dbReference type="Gene3D" id="2.40.160.60">
    <property type="entry name" value="Outer membrane protein transport protein (OMPP1/FadL/TodX)"/>
    <property type="match status" value="1"/>
</dbReference>
<keyword evidence="4" id="KW-0732">Signal</keyword>
<gene>
    <name evidence="7" type="ORF">MNB_SV-10-1428</name>
</gene>
<reference evidence="7" key="1">
    <citation type="submission" date="2016-10" db="EMBL/GenBank/DDBJ databases">
        <authorList>
            <person name="de Groot N.N."/>
        </authorList>
    </citation>
    <scope>NUCLEOTIDE SEQUENCE</scope>
</reference>
<dbReference type="AlphaFoldDB" id="A0A1W1CI95"/>
<dbReference type="EMBL" id="FPHL01000039">
    <property type="protein sequence ID" value="SFV65417.1"/>
    <property type="molecule type" value="Genomic_DNA"/>
</dbReference>